<protein>
    <recommendedName>
        <fullName evidence="1">Heterokaryon incompatibility domain-containing protein</fullName>
    </recommendedName>
</protein>
<name>A0A4Q4PZ00_9PLEO</name>
<organism evidence="2 3">
    <name type="scientific">Alternaria arborescens</name>
    <dbReference type="NCBI Taxonomy" id="156630"/>
    <lineage>
        <taxon>Eukaryota</taxon>
        <taxon>Fungi</taxon>
        <taxon>Dikarya</taxon>
        <taxon>Ascomycota</taxon>
        <taxon>Pezizomycotina</taxon>
        <taxon>Dothideomycetes</taxon>
        <taxon>Pleosporomycetidae</taxon>
        <taxon>Pleosporales</taxon>
        <taxon>Pleosporineae</taxon>
        <taxon>Pleosporaceae</taxon>
        <taxon>Alternaria</taxon>
        <taxon>Alternaria sect. Alternaria</taxon>
    </lineage>
</organism>
<dbReference type="PANTHER" id="PTHR33112:SF16">
    <property type="entry name" value="HETEROKARYON INCOMPATIBILITY DOMAIN-CONTAINING PROTEIN"/>
    <property type="match status" value="1"/>
</dbReference>
<dbReference type="Pfam" id="PF06985">
    <property type="entry name" value="HET"/>
    <property type="match status" value="1"/>
</dbReference>
<reference evidence="3" key="1">
    <citation type="journal article" date="2019" name="bioRxiv">
        <title>Genomics, evolutionary history and diagnostics of the Alternaria alternata species group including apple and Asian pear pathotypes.</title>
        <authorList>
            <person name="Armitage A.D."/>
            <person name="Cockerton H.M."/>
            <person name="Sreenivasaprasad S."/>
            <person name="Woodhall J.W."/>
            <person name="Lane C.R."/>
            <person name="Harrison R.J."/>
            <person name="Clarkson J.P."/>
        </authorList>
    </citation>
    <scope>NUCLEOTIDE SEQUENCE [LARGE SCALE GENOMIC DNA]</scope>
    <source>
        <strain evidence="3">RGR 97.0016</strain>
    </source>
</reference>
<accession>A0A4Q4PZ00</accession>
<sequence length="643" mass="73120">MNTLEDAHTCSHCQDIKLDGTGIELPGRGLLLRQLFQFDYIDVSAFATVCLLFCWCLRLAIRDRLDLNPTHKVSFSVNTDSEDIAHLYVRWGDESGQALATGDVDNDTPLYVFPNKDDPSATHISARPINMFKGRPEDLQRCRLYLKECLGHPKCINAANTARHCIAPKRLLDVQEYSNARLHSIPPGDHPRYVALSYCWRNKQPEQVKTKKANLQSRHDVTNLSGFPQTIQDAVRVCCSLGFHYIWIDALCIVQDDDEEKASEIANMASIYRGAALTIGAASAANSTDGFLQARTFEQAYSKLFRIPYCYKQDNHITRGWVFLSELPISDIYQEPLDDRGWAMQEDMLSLRLLRFGSKQTTWRCPTYPESLNICDGGSCPIRENEDPDFDVHDPSRNAEVRSRMLEDGLLVLSNVYGSWQRNIERYTLRKLSEASDRLPACAALADNCGEIMGLQSSDYLAGLWKPDLMVQLLWCRAKLPDVPVTDSPTYFGPTWSWASLNAPVWFFERYLTLSNLTVKTEAQYIDSQIKHKFEQSPYAEVESGRLVLQGRLRQAHWLGFVLVASSRILPVDITWDIAGDEHPDNVWCFEVVGSFLTVGLILVKKGHEAFQRVGYFECSGEKEHALIQKWFRKNEPKIISIE</sequence>
<dbReference type="OrthoDB" id="5125733at2759"/>
<dbReference type="PANTHER" id="PTHR33112">
    <property type="entry name" value="DOMAIN PROTEIN, PUTATIVE-RELATED"/>
    <property type="match status" value="1"/>
</dbReference>
<proteinExistence type="predicted"/>
<gene>
    <name evidence="2" type="ORF">AA0113_g12095</name>
</gene>
<dbReference type="Proteomes" id="UP000293823">
    <property type="component" value="Unassembled WGS sequence"/>
</dbReference>
<evidence type="ECO:0000313" key="3">
    <source>
        <dbReference type="Proteomes" id="UP000293823"/>
    </source>
</evidence>
<dbReference type="InterPro" id="IPR010730">
    <property type="entry name" value="HET"/>
</dbReference>
<evidence type="ECO:0000259" key="1">
    <source>
        <dbReference type="Pfam" id="PF06985"/>
    </source>
</evidence>
<evidence type="ECO:0000313" key="2">
    <source>
        <dbReference type="EMBL" id="RYO28940.1"/>
    </source>
</evidence>
<comment type="caution">
    <text evidence="2">The sequence shown here is derived from an EMBL/GenBank/DDBJ whole genome shotgun (WGS) entry which is preliminary data.</text>
</comment>
<feature type="domain" description="Heterokaryon incompatibility" evidence="1">
    <location>
        <begin position="193"/>
        <end position="346"/>
    </location>
</feature>
<dbReference type="EMBL" id="PEJP01000085">
    <property type="protein sequence ID" value="RYO28940.1"/>
    <property type="molecule type" value="Genomic_DNA"/>
</dbReference>
<keyword evidence="3" id="KW-1185">Reference proteome</keyword>
<dbReference type="AlphaFoldDB" id="A0A4Q4PZ00"/>